<proteinExistence type="predicted"/>
<dbReference type="EMBL" id="JBHFFA010000003">
    <property type="protein sequence ID" value="KAL2632772.1"/>
    <property type="molecule type" value="Genomic_DNA"/>
</dbReference>
<evidence type="ECO:0008006" key="3">
    <source>
        <dbReference type="Google" id="ProtNLM"/>
    </source>
</evidence>
<evidence type="ECO:0000313" key="1">
    <source>
        <dbReference type="EMBL" id="KAL2632772.1"/>
    </source>
</evidence>
<dbReference type="AlphaFoldDB" id="A0ABD1YSS4"/>
<evidence type="ECO:0000313" key="2">
    <source>
        <dbReference type="Proteomes" id="UP001605036"/>
    </source>
</evidence>
<organism evidence="1 2">
    <name type="scientific">Riccia fluitans</name>
    <dbReference type="NCBI Taxonomy" id="41844"/>
    <lineage>
        <taxon>Eukaryota</taxon>
        <taxon>Viridiplantae</taxon>
        <taxon>Streptophyta</taxon>
        <taxon>Embryophyta</taxon>
        <taxon>Marchantiophyta</taxon>
        <taxon>Marchantiopsida</taxon>
        <taxon>Marchantiidae</taxon>
        <taxon>Marchantiales</taxon>
        <taxon>Ricciaceae</taxon>
        <taxon>Riccia</taxon>
    </lineage>
</organism>
<protein>
    <recommendedName>
        <fullName evidence="3">NADH-plastoquinone oxidoreductase subunit K</fullName>
    </recommendedName>
</protein>
<dbReference type="Proteomes" id="UP001605036">
    <property type="component" value="Unassembled WGS sequence"/>
</dbReference>
<sequence length="88" mass="10180">MEESLRIAPLDVQPPWYTVYNRRMNNQPRLSTVICYSAGTTIDRSTPTHNSIIKFKPGTNSDLRCCSFDQYPRKHDAKLQSSNLFPFL</sequence>
<comment type="caution">
    <text evidence="1">The sequence shown here is derived from an EMBL/GenBank/DDBJ whole genome shotgun (WGS) entry which is preliminary data.</text>
</comment>
<name>A0ABD1YSS4_9MARC</name>
<reference evidence="1 2" key="1">
    <citation type="submission" date="2024-09" db="EMBL/GenBank/DDBJ databases">
        <title>Chromosome-scale assembly of Riccia fluitans.</title>
        <authorList>
            <person name="Paukszto L."/>
            <person name="Sawicki J."/>
            <person name="Karawczyk K."/>
            <person name="Piernik-Szablinska J."/>
            <person name="Szczecinska M."/>
            <person name="Mazdziarz M."/>
        </authorList>
    </citation>
    <scope>NUCLEOTIDE SEQUENCE [LARGE SCALE GENOMIC DNA]</scope>
    <source>
        <strain evidence="1">Rf_01</strain>
        <tissue evidence="1">Aerial parts of the thallus</tissue>
    </source>
</reference>
<keyword evidence="2" id="KW-1185">Reference proteome</keyword>
<accession>A0ABD1YSS4</accession>
<gene>
    <name evidence="1" type="ORF">R1flu_004251</name>
</gene>